<dbReference type="GO" id="GO:0006654">
    <property type="term" value="P:phosphatidic acid biosynthetic process"/>
    <property type="evidence" value="ECO:0007669"/>
    <property type="project" value="InterPro"/>
</dbReference>
<keyword evidence="7 24" id="KW-0997">Cell inner membrane</keyword>
<evidence type="ECO:0000256" key="21">
    <source>
        <dbReference type="PIRSR" id="PIRSR600829-2"/>
    </source>
</evidence>
<evidence type="ECO:0000313" key="25">
    <source>
        <dbReference type="EMBL" id="BAR98132.1"/>
    </source>
</evidence>
<organism evidence="26 27">
    <name type="scientific">Blastochloris viridis</name>
    <name type="common">Rhodopseudomonas viridis</name>
    <dbReference type="NCBI Taxonomy" id="1079"/>
    <lineage>
        <taxon>Bacteria</taxon>
        <taxon>Pseudomonadati</taxon>
        <taxon>Pseudomonadota</taxon>
        <taxon>Alphaproteobacteria</taxon>
        <taxon>Hyphomicrobiales</taxon>
        <taxon>Blastochloridaceae</taxon>
        <taxon>Blastochloris</taxon>
    </lineage>
</organism>
<keyword evidence="27" id="KW-1185">Reference proteome</keyword>
<keyword evidence="19 24" id="KW-1208">Phospholipid metabolism</keyword>
<evidence type="ECO:0000256" key="1">
    <source>
        <dbReference type="ARBA" id="ARBA00004429"/>
    </source>
</evidence>
<dbReference type="EMBL" id="AP014854">
    <property type="protein sequence ID" value="BAR98132.1"/>
    <property type="molecule type" value="Genomic_DNA"/>
</dbReference>
<feature type="binding site" evidence="22">
    <location>
        <position position="5"/>
    </location>
    <ligand>
        <name>ATP</name>
        <dbReference type="ChEBI" id="CHEBI:30616"/>
    </ligand>
</feature>
<dbReference type="STRING" id="1079.BVIR_786"/>
<dbReference type="InterPro" id="IPR036945">
    <property type="entry name" value="DAGK_sf"/>
</dbReference>
<dbReference type="PANTHER" id="PTHR34299">
    <property type="entry name" value="DIACYLGLYCEROL KINASE"/>
    <property type="match status" value="1"/>
</dbReference>
<accession>A0A0H5B7I2</accession>
<evidence type="ECO:0000256" key="22">
    <source>
        <dbReference type="PIRSR" id="PIRSR600829-3"/>
    </source>
</evidence>
<proteinExistence type="inferred from homology"/>
<evidence type="ECO:0000256" key="23">
    <source>
        <dbReference type="PIRSR" id="PIRSR600829-4"/>
    </source>
</evidence>
<evidence type="ECO:0000256" key="9">
    <source>
        <dbReference type="ARBA" id="ARBA00022692"/>
    </source>
</evidence>
<comment type="subcellular location">
    <subcellularLocation>
        <location evidence="1 24">Cell inner membrane</location>
        <topology evidence="1 24">Multi-pass membrane protein</topology>
    </subcellularLocation>
</comment>
<evidence type="ECO:0000256" key="11">
    <source>
        <dbReference type="ARBA" id="ARBA00022741"/>
    </source>
</evidence>
<evidence type="ECO:0000256" key="12">
    <source>
        <dbReference type="ARBA" id="ARBA00022777"/>
    </source>
</evidence>
<keyword evidence="6" id="KW-0444">Lipid biosynthesis</keyword>
<protein>
    <recommendedName>
        <fullName evidence="4 24">Diacylglycerol kinase</fullName>
        <ecNumber evidence="3 24">2.7.1.107</ecNumber>
    </recommendedName>
</protein>
<dbReference type="InterPro" id="IPR000829">
    <property type="entry name" value="DAGK"/>
</dbReference>
<comment type="cofactor">
    <cofactor evidence="23">
        <name>Mg(2+)</name>
        <dbReference type="ChEBI" id="CHEBI:18420"/>
    </cofactor>
    <text evidence="23">Mn(2+), Zn(2+), Cd(2+) and Co(2+) support activity to lesser extents.</text>
</comment>
<evidence type="ECO:0000256" key="20">
    <source>
        <dbReference type="PIRSR" id="PIRSR600829-1"/>
    </source>
</evidence>
<name>A0A0H5B7I2_BLAVI</name>
<feature type="binding site" evidence="22">
    <location>
        <begin position="81"/>
        <end position="83"/>
    </location>
    <ligand>
        <name>ATP</name>
        <dbReference type="ChEBI" id="CHEBI:30616"/>
    </ligand>
</feature>
<keyword evidence="17 24" id="KW-0472">Membrane</keyword>
<sequence length="119" mass="12634">MIVNRLYRATMNSIRGLSAALDTDAAVREELVVLALAVPVGWLLSPSLGWFVAMIAGLMLLLAVEMLNTAIEKLADHVTPESHPRIGVIKDMGSTAVLFAMVAALLIWLAALAVRLGAA</sequence>
<dbReference type="Pfam" id="PF01219">
    <property type="entry name" value="DAGK_prokar"/>
    <property type="match status" value="1"/>
</dbReference>
<evidence type="ECO:0000256" key="10">
    <source>
        <dbReference type="ARBA" id="ARBA00022723"/>
    </source>
</evidence>
<keyword evidence="15 24" id="KW-1133">Transmembrane helix</keyword>
<keyword evidence="8 24" id="KW-0808">Transferase</keyword>
<evidence type="ECO:0000256" key="4">
    <source>
        <dbReference type="ARBA" id="ARBA00017575"/>
    </source>
</evidence>
<dbReference type="RefSeq" id="WP_335338140.1">
    <property type="nucleotide sequence ID" value="NZ_AP014854.2"/>
</dbReference>
<keyword evidence="12 24" id="KW-0418">Kinase</keyword>
<evidence type="ECO:0000256" key="3">
    <source>
        <dbReference type="ARBA" id="ARBA00012133"/>
    </source>
</evidence>
<comment type="function">
    <text evidence="24">Catalyzes the ATP-dependent phosphorylation of sn-l,2-diacylglycerol (DAG) to phosphatidic acid. Involved in the recycling of diacylglycerol produced as a by-product during membrane-derived oligosaccharide (MDO) biosynthesis.</text>
</comment>
<keyword evidence="11 22" id="KW-0547">Nucleotide-binding</keyword>
<feature type="binding site" evidence="21">
    <location>
        <position position="94"/>
    </location>
    <ligand>
        <name>substrate</name>
    </ligand>
</feature>
<keyword evidence="10 23" id="KW-0479">Metal-binding</keyword>
<keyword evidence="14 23" id="KW-0460">Magnesium</keyword>
<evidence type="ECO:0000256" key="8">
    <source>
        <dbReference type="ARBA" id="ARBA00022679"/>
    </source>
</evidence>
<dbReference type="GO" id="GO:0004143">
    <property type="term" value="F:ATP-dependent diacylglycerol kinase activity"/>
    <property type="evidence" value="ECO:0007669"/>
    <property type="project" value="UniProtKB-EC"/>
</dbReference>
<feature type="active site" description="Proton acceptor" evidence="20">
    <location>
        <position position="65"/>
    </location>
</feature>
<evidence type="ECO:0000313" key="27">
    <source>
        <dbReference type="Proteomes" id="UP000065734"/>
    </source>
</evidence>
<dbReference type="PANTHER" id="PTHR34299:SF1">
    <property type="entry name" value="DIACYLGLYCEROL KINASE"/>
    <property type="match status" value="1"/>
</dbReference>
<dbReference type="GO" id="GO:0046872">
    <property type="term" value="F:metal ion binding"/>
    <property type="evidence" value="ECO:0007669"/>
    <property type="project" value="UniProtKB-KW"/>
</dbReference>
<dbReference type="Gene3D" id="1.10.287.3610">
    <property type="match status" value="1"/>
</dbReference>
<evidence type="ECO:0000256" key="19">
    <source>
        <dbReference type="ARBA" id="ARBA00023264"/>
    </source>
</evidence>
<comment type="caution">
    <text evidence="24">Lacks conserved residue(s) required for the propagation of feature annotation.</text>
</comment>
<reference evidence="27" key="3">
    <citation type="journal article" date="2016" name="Genome Announc.">
        <title>Revised genome sequence of the purple photosynthetic bacterium Blastochloris viridis.</title>
        <authorList>
            <person name="Liu L.N."/>
            <person name="Faulkner M."/>
            <person name="Liu X."/>
            <person name="Huang F."/>
            <person name="Darby A.C."/>
            <person name="Hall N."/>
        </authorList>
    </citation>
    <scope>NUCLEOTIDE SEQUENCE [LARGE SCALE GENOMIC DNA]</scope>
    <source>
        <strain evidence="27">ATCC 19567 / DSM 133 / F</strain>
    </source>
</reference>
<keyword evidence="5" id="KW-1003">Cell membrane</keyword>
<dbReference type="AlphaFoldDB" id="A0A0H5B7I2"/>
<dbReference type="Proteomes" id="UP000065734">
    <property type="component" value="Chromosome I"/>
</dbReference>
<evidence type="ECO:0000256" key="17">
    <source>
        <dbReference type="ARBA" id="ARBA00023136"/>
    </source>
</evidence>
<evidence type="ECO:0000256" key="14">
    <source>
        <dbReference type="ARBA" id="ARBA00022842"/>
    </source>
</evidence>
<keyword evidence="9 24" id="KW-0812">Transmembrane</keyword>
<comment type="catalytic activity">
    <reaction evidence="24">
        <text>a 1,2-diacyl-sn-glycerol + ATP = a 1,2-diacyl-sn-glycero-3-phosphate + ADP + H(+)</text>
        <dbReference type="Rhea" id="RHEA:10272"/>
        <dbReference type="ChEBI" id="CHEBI:15378"/>
        <dbReference type="ChEBI" id="CHEBI:17815"/>
        <dbReference type="ChEBI" id="CHEBI:30616"/>
        <dbReference type="ChEBI" id="CHEBI:58608"/>
        <dbReference type="ChEBI" id="CHEBI:456216"/>
        <dbReference type="EC" id="2.7.1.107"/>
    </reaction>
</comment>
<dbReference type="EMBL" id="LN907867">
    <property type="protein sequence ID" value="CUU41242.1"/>
    <property type="molecule type" value="Genomic_DNA"/>
</dbReference>
<dbReference type="EC" id="2.7.1.107" evidence="3 24"/>
<reference evidence="25" key="1">
    <citation type="journal article" date="2015" name="Genome Announc.">
        <title>Complete Genome Sequence of the Bacteriochlorophyll b-Producing Photosynthetic Bacterium Blastochloris viridis.</title>
        <authorList>
            <person name="Tsukatani Y."/>
            <person name="Hirose Y."/>
            <person name="Harada J."/>
            <person name="Misawa N."/>
            <person name="Mori K."/>
            <person name="Inoue K."/>
            <person name="Tamiaki H."/>
        </authorList>
    </citation>
    <scope>NUCLEOTIDE SEQUENCE [LARGE SCALE GENOMIC DNA]</scope>
    <source>
        <strain evidence="25">DSM 133</strain>
    </source>
</reference>
<feature type="binding site" evidence="23">
    <location>
        <position position="72"/>
    </location>
    <ligand>
        <name>a divalent metal cation</name>
        <dbReference type="ChEBI" id="CHEBI:60240"/>
    </ligand>
</feature>
<keyword evidence="16 24" id="KW-0443">Lipid metabolism</keyword>
<dbReference type="InterPro" id="IPR033718">
    <property type="entry name" value="DAGK_prok"/>
</dbReference>
<evidence type="ECO:0000256" key="24">
    <source>
        <dbReference type="RuleBase" id="RU363065"/>
    </source>
</evidence>
<evidence type="ECO:0000256" key="2">
    <source>
        <dbReference type="ARBA" id="ARBA00005967"/>
    </source>
</evidence>
<evidence type="ECO:0000313" key="26">
    <source>
        <dbReference type="EMBL" id="CUU41242.1"/>
    </source>
</evidence>
<feature type="binding site" evidence="21">
    <location>
        <begin position="26"/>
        <end position="30"/>
    </location>
    <ligand>
        <name>substrate</name>
    </ligand>
</feature>
<evidence type="ECO:0000256" key="18">
    <source>
        <dbReference type="ARBA" id="ARBA00023209"/>
    </source>
</evidence>
<dbReference type="KEGG" id="bvr:BVIR_786"/>
<evidence type="ECO:0000256" key="6">
    <source>
        <dbReference type="ARBA" id="ARBA00022516"/>
    </source>
</evidence>
<dbReference type="GO" id="GO:0005524">
    <property type="term" value="F:ATP binding"/>
    <property type="evidence" value="ECO:0007669"/>
    <property type="project" value="UniProtKB-KW"/>
</dbReference>
<gene>
    <name evidence="26" type="primary">dgkA</name>
    <name evidence="25" type="ORF">BV133_539</name>
    <name evidence="26" type="ORF">BVIRIDIS_02310</name>
</gene>
<evidence type="ECO:0000256" key="7">
    <source>
        <dbReference type="ARBA" id="ARBA00022519"/>
    </source>
</evidence>
<feature type="binding site" evidence="21">
    <location>
        <position position="65"/>
    </location>
    <ligand>
        <name>substrate</name>
    </ligand>
</feature>
<evidence type="ECO:0000256" key="13">
    <source>
        <dbReference type="ARBA" id="ARBA00022840"/>
    </source>
</evidence>
<keyword evidence="18" id="KW-0594">Phospholipid biosynthesis</keyword>
<feature type="binding site" evidence="22">
    <location>
        <position position="72"/>
    </location>
    <ligand>
        <name>ATP</name>
        <dbReference type="ChEBI" id="CHEBI:30616"/>
    </ligand>
</feature>
<evidence type="ECO:0000256" key="5">
    <source>
        <dbReference type="ARBA" id="ARBA00022475"/>
    </source>
</evidence>
<reference evidence="26" key="2">
    <citation type="submission" date="2015-11" db="EMBL/GenBank/DDBJ databases">
        <authorList>
            <person name="Zhang Y."/>
            <person name="Guo Z."/>
        </authorList>
    </citation>
    <scope>NUCLEOTIDE SEQUENCE</scope>
    <source>
        <strain evidence="26">1</strain>
    </source>
</reference>
<comment type="similarity">
    <text evidence="2 24">Belongs to the bacterial diacylglycerol kinase family.</text>
</comment>
<feature type="binding site" evidence="22">
    <location>
        <begin position="90"/>
        <end position="91"/>
    </location>
    <ligand>
        <name>ATP</name>
        <dbReference type="ChEBI" id="CHEBI:30616"/>
    </ligand>
</feature>
<feature type="transmembrane region" description="Helical" evidence="24">
    <location>
        <begin position="92"/>
        <end position="114"/>
    </location>
</feature>
<dbReference type="CDD" id="cd14264">
    <property type="entry name" value="DAGK_IM"/>
    <property type="match status" value="1"/>
</dbReference>
<keyword evidence="13 22" id="KW-0067">ATP-binding</keyword>
<evidence type="ECO:0000256" key="16">
    <source>
        <dbReference type="ARBA" id="ARBA00023098"/>
    </source>
</evidence>
<dbReference type="GO" id="GO:0005886">
    <property type="term" value="C:plasma membrane"/>
    <property type="evidence" value="ECO:0007669"/>
    <property type="project" value="UniProtKB-SubCell"/>
</dbReference>
<evidence type="ECO:0000256" key="15">
    <source>
        <dbReference type="ARBA" id="ARBA00022989"/>
    </source>
</evidence>
<feature type="binding site" evidence="21">
    <location>
        <position position="5"/>
    </location>
    <ligand>
        <name>substrate</name>
    </ligand>
</feature>